<name>A0A4R4RLA4_9ACTN</name>
<organism evidence="5 6">
    <name type="scientific">Jiangella ureilytica</name>
    <dbReference type="NCBI Taxonomy" id="2530374"/>
    <lineage>
        <taxon>Bacteria</taxon>
        <taxon>Bacillati</taxon>
        <taxon>Actinomycetota</taxon>
        <taxon>Actinomycetes</taxon>
        <taxon>Jiangellales</taxon>
        <taxon>Jiangellaceae</taxon>
        <taxon>Jiangella</taxon>
    </lineage>
</organism>
<dbReference type="InterPro" id="IPR002220">
    <property type="entry name" value="DapA-like"/>
</dbReference>
<comment type="caution">
    <text evidence="5">The sequence shown here is derived from an EMBL/GenBank/DDBJ whole genome shotgun (WGS) entry which is preliminary data.</text>
</comment>
<evidence type="ECO:0000313" key="5">
    <source>
        <dbReference type="EMBL" id="TDC50387.1"/>
    </source>
</evidence>
<dbReference type="RefSeq" id="WP_131983901.1">
    <property type="nucleotide sequence ID" value="NZ_SMKL01000031.1"/>
</dbReference>
<evidence type="ECO:0000256" key="1">
    <source>
        <dbReference type="ARBA" id="ARBA00007592"/>
    </source>
</evidence>
<dbReference type="GO" id="GO:0008840">
    <property type="term" value="F:4-hydroxy-tetrahydrodipicolinate synthase activity"/>
    <property type="evidence" value="ECO:0007669"/>
    <property type="project" value="TreeGrafter"/>
</dbReference>
<dbReference type="SMART" id="SM01130">
    <property type="entry name" value="DHDPS"/>
    <property type="match status" value="1"/>
</dbReference>
<dbReference type="InterPro" id="IPR013785">
    <property type="entry name" value="Aldolase_TIM"/>
</dbReference>
<dbReference type="EMBL" id="SMKL01000031">
    <property type="protein sequence ID" value="TDC50387.1"/>
    <property type="molecule type" value="Genomic_DNA"/>
</dbReference>
<reference evidence="5 6" key="1">
    <citation type="submission" date="2019-02" db="EMBL/GenBank/DDBJ databases">
        <title>Draft genome sequences of novel Actinobacteria.</title>
        <authorList>
            <person name="Sahin N."/>
            <person name="Ay H."/>
            <person name="Saygin H."/>
        </authorList>
    </citation>
    <scope>NUCLEOTIDE SEQUENCE [LARGE SCALE GENOMIC DNA]</scope>
    <source>
        <strain evidence="5 6">KC603</strain>
    </source>
</reference>
<evidence type="ECO:0000256" key="4">
    <source>
        <dbReference type="PIRSR" id="PIRSR001365-2"/>
    </source>
</evidence>
<evidence type="ECO:0000256" key="3">
    <source>
        <dbReference type="PIRNR" id="PIRNR001365"/>
    </source>
</evidence>
<proteinExistence type="inferred from homology"/>
<keyword evidence="2 3" id="KW-0456">Lyase</keyword>
<evidence type="ECO:0000313" key="6">
    <source>
        <dbReference type="Proteomes" id="UP000295621"/>
    </source>
</evidence>
<protein>
    <submittedName>
        <fullName evidence="5">Dihydrodipicolinate synthase family protein</fullName>
    </submittedName>
</protein>
<dbReference type="CDD" id="cd00408">
    <property type="entry name" value="DHDPS-like"/>
    <property type="match status" value="1"/>
</dbReference>
<dbReference type="GO" id="GO:0005829">
    <property type="term" value="C:cytosol"/>
    <property type="evidence" value="ECO:0007669"/>
    <property type="project" value="TreeGrafter"/>
</dbReference>
<keyword evidence="6" id="KW-1185">Reference proteome</keyword>
<gene>
    <name evidence="5" type="ORF">E1212_15245</name>
</gene>
<accession>A0A4R4RLA4</accession>
<dbReference type="Proteomes" id="UP000295621">
    <property type="component" value="Unassembled WGS sequence"/>
</dbReference>
<dbReference type="PANTHER" id="PTHR12128">
    <property type="entry name" value="DIHYDRODIPICOLINATE SYNTHASE"/>
    <property type="match status" value="1"/>
</dbReference>
<dbReference type="AlphaFoldDB" id="A0A4R4RLA4"/>
<feature type="binding site" evidence="4">
    <location>
        <position position="210"/>
    </location>
    <ligand>
        <name>pyruvate</name>
        <dbReference type="ChEBI" id="CHEBI:15361"/>
    </ligand>
</feature>
<dbReference type="OrthoDB" id="3175637at2"/>
<dbReference type="Pfam" id="PF00701">
    <property type="entry name" value="DHDPS"/>
    <property type="match status" value="1"/>
</dbReference>
<dbReference type="Gene3D" id="3.20.20.70">
    <property type="entry name" value="Aldolase class I"/>
    <property type="match status" value="1"/>
</dbReference>
<comment type="similarity">
    <text evidence="1 3">Belongs to the DapA family.</text>
</comment>
<dbReference type="PANTHER" id="PTHR12128:SF66">
    <property type="entry name" value="4-HYDROXY-2-OXOGLUTARATE ALDOLASE, MITOCHONDRIAL"/>
    <property type="match status" value="1"/>
</dbReference>
<dbReference type="PRINTS" id="PR00146">
    <property type="entry name" value="DHPICSNTHASE"/>
</dbReference>
<dbReference type="PIRSF" id="PIRSF001365">
    <property type="entry name" value="DHDPS"/>
    <property type="match status" value="1"/>
</dbReference>
<dbReference type="SUPFAM" id="SSF51569">
    <property type="entry name" value="Aldolase"/>
    <property type="match status" value="1"/>
</dbReference>
<sequence length="306" mass="32161">MTSAFRGVYSIPVTPFTDTGHLDLPALERVVDFTIQAGAHGVVTPVVVSEFFTLTDIERRQVVEYVAATTAKRVSVIAGVSAPSTHGAAIFAAHAAEAGADAVIAVPPYVKRGSWPELIAYFEAIAAASGLPVFVQNADGPSGTPLSPAQLLELADRVEAVSWIKEESSQSSQTITAVLGASAGGVRGIMGGKGARYLLDEYQRGVCGTMPGCEFTDLHVALWDALESGDHNRAGDVYRLLLPLVEMEDQYGGAAFCKEVLRMRGVLTSTFVREPGSRPLDAPAVELLARHLRAAESLAALGSPAG</sequence>
<evidence type="ECO:0000256" key="2">
    <source>
        <dbReference type="ARBA" id="ARBA00023239"/>
    </source>
</evidence>